<sequence length="178" mass="19073">MLKFILHNSTRNFEKQYAYDAGYMHHMIDVSSGAGLRLGLLPILSQYRGPKVAVNIWAGAALASTLDADCGSCAQLIVDQSIELGVNPKELEACTKGKARTDNDCGLGFLFAQGAISGGTDTLELRKEIVRRYGEEAAVAASFAAACGRIYPVLKRATGEVAACDILRFDTELKIAAQ</sequence>
<gene>
    <name evidence="1" type="ORF">GCM10007879_09830</name>
</gene>
<dbReference type="Proteomes" id="UP001161405">
    <property type="component" value="Unassembled WGS sequence"/>
</dbReference>
<dbReference type="EMBL" id="BSNI01000002">
    <property type="protein sequence ID" value="GLQ16734.1"/>
    <property type="molecule type" value="Genomic_DNA"/>
</dbReference>
<name>A0ABQ5UPE1_9HYPH</name>
<keyword evidence="2" id="KW-1185">Reference proteome</keyword>
<protein>
    <submittedName>
        <fullName evidence="1">Uncharacterized protein</fullName>
    </submittedName>
</protein>
<accession>A0ABQ5UPE1</accession>
<evidence type="ECO:0000313" key="1">
    <source>
        <dbReference type="EMBL" id="GLQ16734.1"/>
    </source>
</evidence>
<proteinExistence type="predicted"/>
<reference evidence="1" key="1">
    <citation type="journal article" date="2014" name="Int. J. Syst. Evol. Microbiol.">
        <title>Complete genome of a new Firmicutes species belonging to the dominant human colonic microbiota ('Ruminococcus bicirculans') reveals two chromosomes and a selective capacity to utilize plant glucans.</title>
        <authorList>
            <consortium name="NISC Comparative Sequencing Program"/>
            <person name="Wegmann U."/>
            <person name="Louis P."/>
            <person name="Goesmann A."/>
            <person name="Henrissat B."/>
            <person name="Duncan S.H."/>
            <person name="Flint H.J."/>
        </authorList>
    </citation>
    <scope>NUCLEOTIDE SEQUENCE</scope>
    <source>
        <strain evidence="1">NBRC 107169</strain>
    </source>
</reference>
<comment type="caution">
    <text evidence="1">The sequence shown here is derived from an EMBL/GenBank/DDBJ whole genome shotgun (WGS) entry which is preliminary data.</text>
</comment>
<evidence type="ECO:0000313" key="2">
    <source>
        <dbReference type="Proteomes" id="UP001161405"/>
    </source>
</evidence>
<reference evidence="1" key="2">
    <citation type="submission" date="2023-01" db="EMBL/GenBank/DDBJ databases">
        <title>Draft genome sequence of Maritalea porphyrae strain NBRC 107169.</title>
        <authorList>
            <person name="Sun Q."/>
            <person name="Mori K."/>
        </authorList>
    </citation>
    <scope>NUCLEOTIDE SEQUENCE</scope>
    <source>
        <strain evidence="1">NBRC 107169</strain>
    </source>
</reference>
<organism evidence="1 2">
    <name type="scientific">Maritalea porphyrae</name>
    <dbReference type="NCBI Taxonomy" id="880732"/>
    <lineage>
        <taxon>Bacteria</taxon>
        <taxon>Pseudomonadati</taxon>
        <taxon>Pseudomonadota</taxon>
        <taxon>Alphaproteobacteria</taxon>
        <taxon>Hyphomicrobiales</taxon>
        <taxon>Devosiaceae</taxon>
        <taxon>Maritalea</taxon>
    </lineage>
</organism>
<dbReference type="RefSeq" id="WP_284362448.1">
    <property type="nucleotide sequence ID" value="NZ_BSNI01000002.1"/>
</dbReference>